<keyword evidence="3 6" id="KW-1133">Transmembrane helix</keyword>
<feature type="transmembrane region" description="Helical" evidence="6">
    <location>
        <begin position="194"/>
        <end position="214"/>
    </location>
</feature>
<proteinExistence type="predicted"/>
<accession>A0A8H4XR09</accession>
<feature type="transmembrane region" description="Helical" evidence="6">
    <location>
        <begin position="324"/>
        <end position="343"/>
    </location>
</feature>
<dbReference type="Proteomes" id="UP000635477">
    <property type="component" value="Unassembled WGS sequence"/>
</dbReference>
<comment type="subcellular location">
    <subcellularLocation>
        <location evidence="1">Membrane</location>
        <topology evidence="1">Multi-pass membrane protein</topology>
    </subcellularLocation>
</comment>
<feature type="transmembrane region" description="Helical" evidence="6">
    <location>
        <begin position="168"/>
        <end position="188"/>
    </location>
</feature>
<reference evidence="7" key="1">
    <citation type="journal article" date="2020" name="BMC Genomics">
        <title>Correction to: Identification and distribution of gene clusters required for synthesis of sphingolipid metabolism inhibitors in diverse species of the filamentous fungus Fusarium.</title>
        <authorList>
            <person name="Kim H.S."/>
            <person name="Lohmar J.M."/>
            <person name="Busman M."/>
            <person name="Brown D.W."/>
            <person name="Naumann T.A."/>
            <person name="Divon H.H."/>
            <person name="Lysoe E."/>
            <person name="Uhlig S."/>
            <person name="Proctor R.H."/>
        </authorList>
    </citation>
    <scope>NUCLEOTIDE SEQUENCE</scope>
    <source>
        <strain evidence="7">NRRL 22465</strain>
    </source>
</reference>
<feature type="compositionally biased region" description="Polar residues" evidence="5">
    <location>
        <begin position="575"/>
        <end position="588"/>
    </location>
</feature>
<evidence type="ECO:0000256" key="6">
    <source>
        <dbReference type="SAM" id="Phobius"/>
    </source>
</evidence>
<evidence type="ECO:0000256" key="2">
    <source>
        <dbReference type="ARBA" id="ARBA00022692"/>
    </source>
</evidence>
<keyword evidence="2 6" id="KW-0812">Transmembrane</keyword>
<keyword evidence="4 6" id="KW-0472">Membrane</keyword>
<feature type="compositionally biased region" description="Basic and acidic residues" evidence="5">
    <location>
        <begin position="124"/>
        <end position="135"/>
    </location>
</feature>
<feature type="region of interest" description="Disordered" evidence="5">
    <location>
        <begin position="434"/>
        <end position="457"/>
    </location>
</feature>
<feature type="compositionally biased region" description="Gly residues" evidence="5">
    <location>
        <begin position="100"/>
        <end position="117"/>
    </location>
</feature>
<feature type="region of interest" description="Disordered" evidence="5">
    <location>
        <begin position="1"/>
        <end position="36"/>
    </location>
</feature>
<feature type="compositionally biased region" description="Polar residues" evidence="5">
    <location>
        <begin position="140"/>
        <end position="154"/>
    </location>
</feature>
<feature type="transmembrane region" description="Helical" evidence="6">
    <location>
        <begin position="355"/>
        <end position="374"/>
    </location>
</feature>
<evidence type="ECO:0000256" key="3">
    <source>
        <dbReference type="ARBA" id="ARBA00022989"/>
    </source>
</evidence>
<gene>
    <name evidence="7" type="ORF">FZEAL_286</name>
</gene>
<comment type="caution">
    <text evidence="7">The sequence shown here is derived from an EMBL/GenBank/DDBJ whole genome shotgun (WGS) entry which is preliminary data.</text>
</comment>
<feature type="transmembrane region" description="Helical" evidence="6">
    <location>
        <begin position="252"/>
        <end position="275"/>
    </location>
</feature>
<sequence>MPRAIVEPPWRSLEDHHWAQTSSSSSSGHGHSGDHGDKLQEWSSLIGIVTAIVGNVLIALALNVQRYAHIRLHRERNRNRRRAREALKHGHRGDHSGSYGTIGGDGHGNGYQNGHGTSGAPADEENHIDGSRETDPLTGSFHSEGSENTDGQQDSQDEAASTYLKSPYWWLGQVLITLGEMGNFLAYGFAPASIVSPLGVVALISNCIIAPAMFHERFRQRDYWGVVIAVAGVVTVVLSAKGEETKLNPHDVWDAITALPFEIYLAVTVSLIVVLMWASPRYGRRTILIDLGLVGLFGGYTALATKGVSSMLSSTLWRAFTTPVTYALVFILLGTAVMQIRYVNKALQRFDSTQVIPIQFVMFTLCVIIGSAVLYRDFERTTAEQASKFVGGCLLTFFGVFLITSGREQSHDDDEVLSDAEGVEETIGLASQDGNATSSILDGQDLPTPKSQSRRSSYLSPISYTDAHRALAAAITPQHDNSVLSVNAMGSGVSQPSPRQETPAAGFPWHDVGSGPSTPPGRGIRAFSTDSVHAATGTAGLRTYASHPTTPTRDPMGVEGTLLPRPGVSPIRPGGSSTNNRTRTFISPSPLSSTVTAVVKDAFLRASDDPRVRQSSMRRIRTTIRAGLFFNDDNEITSAGNNGNADNPRANTLPEHAVAPEEEDLTSALDEAEGPAGGDDQVHRRSRSVSDTLGGFFGVRRKKRKDSYFASDAEDGGD</sequence>
<feature type="region of interest" description="Disordered" evidence="5">
    <location>
        <begin position="85"/>
        <end position="158"/>
    </location>
</feature>
<name>A0A8H4XR09_9HYPO</name>
<dbReference type="OrthoDB" id="165382at2759"/>
<dbReference type="EMBL" id="JABEYC010000014">
    <property type="protein sequence ID" value="KAF4984552.1"/>
    <property type="molecule type" value="Genomic_DNA"/>
</dbReference>
<feature type="region of interest" description="Disordered" evidence="5">
    <location>
        <begin position="563"/>
        <end position="588"/>
    </location>
</feature>
<evidence type="ECO:0000256" key="1">
    <source>
        <dbReference type="ARBA" id="ARBA00004141"/>
    </source>
</evidence>
<dbReference type="PANTHER" id="PTHR12570:SF65">
    <property type="entry name" value="MAGNESIUM TRANSPORTER NIPA9-RELATED"/>
    <property type="match status" value="1"/>
</dbReference>
<evidence type="ECO:0000313" key="7">
    <source>
        <dbReference type="EMBL" id="KAF4984552.1"/>
    </source>
</evidence>
<feature type="transmembrane region" description="Helical" evidence="6">
    <location>
        <begin position="386"/>
        <end position="404"/>
    </location>
</feature>
<keyword evidence="8" id="KW-1185">Reference proteome</keyword>
<protein>
    <recommendedName>
        <fullName evidence="9">DUF803 domain membrane protein</fullName>
    </recommendedName>
</protein>
<evidence type="ECO:0008006" key="9">
    <source>
        <dbReference type="Google" id="ProtNLM"/>
    </source>
</evidence>
<organism evidence="7 8">
    <name type="scientific">Fusarium zealandicum</name>
    <dbReference type="NCBI Taxonomy" id="1053134"/>
    <lineage>
        <taxon>Eukaryota</taxon>
        <taxon>Fungi</taxon>
        <taxon>Dikarya</taxon>
        <taxon>Ascomycota</taxon>
        <taxon>Pezizomycotina</taxon>
        <taxon>Sordariomycetes</taxon>
        <taxon>Hypocreomycetidae</taxon>
        <taxon>Hypocreales</taxon>
        <taxon>Nectriaceae</taxon>
        <taxon>Fusarium</taxon>
        <taxon>Fusarium staphyleae species complex</taxon>
    </lineage>
</organism>
<evidence type="ECO:0000256" key="5">
    <source>
        <dbReference type="SAM" id="MobiDB-lite"/>
    </source>
</evidence>
<feature type="transmembrane region" description="Helical" evidence="6">
    <location>
        <begin position="42"/>
        <end position="64"/>
    </location>
</feature>
<dbReference type="Pfam" id="PF05653">
    <property type="entry name" value="Mg_trans_NIPA"/>
    <property type="match status" value="1"/>
</dbReference>
<dbReference type="GO" id="GO:0016020">
    <property type="term" value="C:membrane"/>
    <property type="evidence" value="ECO:0007669"/>
    <property type="project" value="UniProtKB-SubCell"/>
</dbReference>
<dbReference type="SUPFAM" id="SSF103481">
    <property type="entry name" value="Multidrug resistance efflux transporter EmrE"/>
    <property type="match status" value="1"/>
</dbReference>
<reference evidence="7" key="2">
    <citation type="submission" date="2020-05" db="EMBL/GenBank/DDBJ databases">
        <authorList>
            <person name="Kim H.-S."/>
            <person name="Proctor R.H."/>
            <person name="Brown D.W."/>
        </authorList>
    </citation>
    <scope>NUCLEOTIDE SEQUENCE</scope>
    <source>
        <strain evidence="7">NRRL 22465</strain>
    </source>
</reference>
<dbReference type="AlphaFoldDB" id="A0A8H4XR09"/>
<dbReference type="InterPro" id="IPR037185">
    <property type="entry name" value="EmrE-like"/>
</dbReference>
<evidence type="ECO:0000256" key="4">
    <source>
        <dbReference type="ARBA" id="ARBA00023136"/>
    </source>
</evidence>
<dbReference type="InterPro" id="IPR008521">
    <property type="entry name" value="Mg_trans_NIPA"/>
</dbReference>
<dbReference type="PANTHER" id="PTHR12570">
    <property type="match status" value="1"/>
</dbReference>
<feature type="compositionally biased region" description="Acidic residues" evidence="5">
    <location>
        <begin position="661"/>
        <end position="673"/>
    </location>
</feature>
<feature type="transmembrane region" description="Helical" evidence="6">
    <location>
        <begin position="223"/>
        <end position="240"/>
    </location>
</feature>
<evidence type="ECO:0000313" key="8">
    <source>
        <dbReference type="Proteomes" id="UP000635477"/>
    </source>
</evidence>
<feature type="region of interest" description="Disordered" evidence="5">
    <location>
        <begin position="661"/>
        <end position="690"/>
    </location>
</feature>
<dbReference type="GO" id="GO:0015095">
    <property type="term" value="F:magnesium ion transmembrane transporter activity"/>
    <property type="evidence" value="ECO:0007669"/>
    <property type="project" value="InterPro"/>
</dbReference>